<evidence type="ECO:0000313" key="1">
    <source>
        <dbReference type="EMBL" id="KAF1015299.1"/>
    </source>
</evidence>
<dbReference type="Proteomes" id="UP000490535">
    <property type="component" value="Unassembled WGS sequence"/>
</dbReference>
<gene>
    <name evidence="1" type="ORF">GAK29_04621</name>
</gene>
<evidence type="ECO:0000313" key="2">
    <source>
        <dbReference type="Proteomes" id="UP000490535"/>
    </source>
</evidence>
<proteinExistence type="predicted"/>
<reference evidence="2" key="1">
    <citation type="journal article" date="2020" name="MBio">
        <title>Horizontal gene transfer to a defensive symbiont with a reduced genome amongst a multipartite beetle microbiome.</title>
        <authorList>
            <person name="Waterworth S.C."/>
            <person name="Florez L.V."/>
            <person name="Rees E.R."/>
            <person name="Hertweck C."/>
            <person name="Kaltenpoth M."/>
            <person name="Kwan J.C."/>
        </authorList>
    </citation>
    <scope>NUCLEOTIDE SEQUENCE [LARGE SCALE GENOMIC DNA]</scope>
</reference>
<organism evidence="1 2">
    <name type="scientific">Acinetobacter bereziniae</name>
    <name type="common">Acinetobacter genomosp. 10</name>
    <dbReference type="NCBI Taxonomy" id="106648"/>
    <lineage>
        <taxon>Bacteria</taxon>
        <taxon>Pseudomonadati</taxon>
        <taxon>Pseudomonadota</taxon>
        <taxon>Gammaproteobacteria</taxon>
        <taxon>Moraxellales</taxon>
        <taxon>Moraxellaceae</taxon>
        <taxon>Acinetobacter</taxon>
    </lineage>
</organism>
<comment type="caution">
    <text evidence="1">The sequence shown here is derived from an EMBL/GenBank/DDBJ whole genome shotgun (WGS) entry which is preliminary data.</text>
</comment>
<name>A0A833U932_ACIBZ</name>
<accession>A0A833U932</accession>
<sequence>MMETKPKFISQPIVDFISPFHKYYIQLFTDHNLTKREFKPNNLQDYFIDFLELLAKKSDYFSSSEWYLYSSRENIPIFLEKNNDVLNSFLHKYHKKNDIDYGFSIPMTMDYSIRNLEEVKQYILKYDHYFSDDNFLNSYDNLSFCYVEEYQSIQRYMSIETIEIIMKSMTENCRKHKFNFQFVSLFDNDFSNRQSPNESENYYKDTYQVYPHRLQCVWKCVVKGNFTKRDIPQASKVENFMRGYTLISTLDDHEYFSSYNSEHIYKANLLEIKLNELGVLPYRTIIKT</sequence>
<protein>
    <submittedName>
        <fullName evidence="1">Uncharacterized protein</fullName>
    </submittedName>
</protein>
<dbReference type="EMBL" id="WNDP01000222">
    <property type="protein sequence ID" value="KAF1015299.1"/>
    <property type="molecule type" value="Genomic_DNA"/>
</dbReference>
<dbReference type="AlphaFoldDB" id="A0A833U932"/>